<dbReference type="InterPro" id="IPR027417">
    <property type="entry name" value="P-loop_NTPase"/>
</dbReference>
<dbReference type="SUPFAM" id="SSF52540">
    <property type="entry name" value="P-loop containing nucleoside triphosphate hydrolases"/>
    <property type="match status" value="1"/>
</dbReference>
<dbReference type="GO" id="GO:0004386">
    <property type="term" value="F:helicase activity"/>
    <property type="evidence" value="ECO:0007669"/>
    <property type="project" value="UniProtKB-KW"/>
</dbReference>
<dbReference type="EMBL" id="JBHTKL010000005">
    <property type="protein sequence ID" value="MFD1019573.1"/>
    <property type="molecule type" value="Genomic_DNA"/>
</dbReference>
<feature type="domain" description="Helicase ATP-binding" evidence="1">
    <location>
        <begin position="195"/>
        <end position="371"/>
    </location>
</feature>
<dbReference type="Proteomes" id="UP001596990">
    <property type="component" value="Unassembled WGS sequence"/>
</dbReference>
<dbReference type="InterPro" id="IPR014001">
    <property type="entry name" value="Helicase_ATP-bd"/>
</dbReference>
<keyword evidence="3" id="KW-0547">Nucleotide-binding</keyword>
<gene>
    <name evidence="3" type="ORF">ACFQ2J_10355</name>
</gene>
<dbReference type="PROSITE" id="PS51192">
    <property type="entry name" value="HELICASE_ATP_BIND_1"/>
    <property type="match status" value="1"/>
</dbReference>
<evidence type="ECO:0000313" key="3">
    <source>
        <dbReference type="EMBL" id="MFD1019573.1"/>
    </source>
</evidence>
<dbReference type="Pfam" id="PF04851">
    <property type="entry name" value="ResIII"/>
    <property type="match status" value="1"/>
</dbReference>
<evidence type="ECO:0000259" key="1">
    <source>
        <dbReference type="PROSITE" id="PS51192"/>
    </source>
</evidence>
<protein>
    <submittedName>
        <fullName evidence="3">DEAD/DEAH box helicase</fullName>
        <ecNumber evidence="3">3.6.4.-</ecNumber>
    </submittedName>
</protein>
<organism evidence="3 4">
    <name type="scientific">Thalassobacillus hwangdonensis</name>
    <dbReference type="NCBI Taxonomy" id="546108"/>
    <lineage>
        <taxon>Bacteria</taxon>
        <taxon>Bacillati</taxon>
        <taxon>Bacillota</taxon>
        <taxon>Bacilli</taxon>
        <taxon>Bacillales</taxon>
        <taxon>Bacillaceae</taxon>
        <taxon>Thalassobacillus</taxon>
    </lineage>
</organism>
<keyword evidence="3" id="KW-0378">Hydrolase</keyword>
<evidence type="ECO:0000259" key="2">
    <source>
        <dbReference type="PROSITE" id="PS51194"/>
    </source>
</evidence>
<dbReference type="PANTHER" id="PTHR47396">
    <property type="entry name" value="TYPE I RESTRICTION ENZYME ECOKI R PROTEIN"/>
    <property type="match status" value="1"/>
</dbReference>
<keyword evidence="3" id="KW-0067">ATP-binding</keyword>
<keyword evidence="4" id="KW-1185">Reference proteome</keyword>
<dbReference type="Pfam" id="PF00271">
    <property type="entry name" value="Helicase_C"/>
    <property type="match status" value="1"/>
</dbReference>
<proteinExistence type="predicted"/>
<reference evidence="4" key="1">
    <citation type="journal article" date="2019" name="Int. J. Syst. Evol. Microbiol.">
        <title>The Global Catalogue of Microorganisms (GCM) 10K type strain sequencing project: providing services to taxonomists for standard genome sequencing and annotation.</title>
        <authorList>
            <consortium name="The Broad Institute Genomics Platform"/>
            <consortium name="The Broad Institute Genome Sequencing Center for Infectious Disease"/>
            <person name="Wu L."/>
            <person name="Ma J."/>
        </authorList>
    </citation>
    <scope>NUCLEOTIDE SEQUENCE [LARGE SCALE GENOMIC DNA]</scope>
    <source>
        <strain evidence="4">CCUG 56607</strain>
    </source>
</reference>
<evidence type="ECO:0000313" key="4">
    <source>
        <dbReference type="Proteomes" id="UP001596990"/>
    </source>
</evidence>
<name>A0ABW3L3L1_9BACI</name>
<dbReference type="EC" id="3.6.4.-" evidence="3"/>
<dbReference type="InterPro" id="IPR001650">
    <property type="entry name" value="Helicase_C-like"/>
</dbReference>
<dbReference type="Gene3D" id="3.40.50.300">
    <property type="entry name" value="P-loop containing nucleotide triphosphate hydrolases"/>
    <property type="match status" value="2"/>
</dbReference>
<feature type="domain" description="Helicase C-terminal" evidence="2">
    <location>
        <begin position="441"/>
        <end position="588"/>
    </location>
</feature>
<dbReference type="PANTHER" id="PTHR47396:SF1">
    <property type="entry name" value="ATP-DEPENDENT HELICASE IRC3-RELATED"/>
    <property type="match status" value="1"/>
</dbReference>
<sequence length="594" mass="67791">MTLILHRLRGNTMQSFPSETEIEKSIDILIHKFNVPSQLFLAMVGKESFHRMNDVLTAMDQPKLTDERLLRTLLVSKGADLFAGSDDATRKLRAYLLKQLDDETLLRLLKRNPIKGKRIQSPSYVPNALAKKKWMPGSVWPRDFIKTLGLPLIFSGVKNAATQAKEPIMDIHPRKKVPPLVDYQVGLKNRMLEVLRMEGDRTRCVVTLPTGGGKTRVAVESFIDWMQPRFNEGKYMIWIAQSQELCEQAIQCITDMWQNREFPEALRVYRYFSGAEVKPNDLIGGVVVASIQQLYSRVKKEDEVLDELLSNCGAMIIDEAHHATAMSYEQLFLRARELTDNQLFPICGLTATPGRSNEETVALVDTFEAYLIHPELPEMKKYNDNPLRYFREQGYLATPNFLLHQYGKKYELTEDELDGSQEEVHTDFLRVLAEDEERNFHIIETMRNIPEGSSTLVYGCTVEHSAFLSMVMNALGRKSACITGTTPKSIRQMHIHAFKNKEIEFLFNFGVLTTGFDAPKTDHLLITRPTSSIILYEQMVGRGLRGPRFGGTAECNIIDFSGNIFNHGQPLAYARFVREWDLEVKDSQMEGVRI</sequence>
<dbReference type="PROSITE" id="PS51194">
    <property type="entry name" value="HELICASE_CTER"/>
    <property type="match status" value="1"/>
</dbReference>
<dbReference type="GO" id="GO:0016787">
    <property type="term" value="F:hydrolase activity"/>
    <property type="evidence" value="ECO:0007669"/>
    <property type="project" value="UniProtKB-KW"/>
</dbReference>
<dbReference type="SMART" id="SM00487">
    <property type="entry name" value="DEXDc"/>
    <property type="match status" value="1"/>
</dbReference>
<accession>A0ABW3L3L1</accession>
<keyword evidence="3" id="KW-0347">Helicase</keyword>
<comment type="caution">
    <text evidence="3">The sequence shown here is derived from an EMBL/GenBank/DDBJ whole genome shotgun (WGS) entry which is preliminary data.</text>
</comment>
<dbReference type="SMART" id="SM00490">
    <property type="entry name" value="HELICc"/>
    <property type="match status" value="1"/>
</dbReference>
<dbReference type="InterPro" id="IPR006935">
    <property type="entry name" value="Helicase/UvrB_N"/>
</dbReference>
<dbReference type="InterPro" id="IPR050742">
    <property type="entry name" value="Helicase_Restrict-Modif_Enz"/>
</dbReference>